<evidence type="ECO:0000256" key="1">
    <source>
        <dbReference type="SAM" id="MobiDB-lite"/>
    </source>
</evidence>
<feature type="compositionally biased region" description="Basic and acidic residues" evidence="1">
    <location>
        <begin position="183"/>
        <end position="198"/>
    </location>
</feature>
<reference evidence="2" key="1">
    <citation type="submission" date="2023-03" db="EMBL/GenBank/DDBJ databases">
        <title>Massive genome expansion in bonnet fungi (Mycena s.s.) driven by repeated elements and novel gene families across ecological guilds.</title>
        <authorList>
            <consortium name="Lawrence Berkeley National Laboratory"/>
            <person name="Harder C.B."/>
            <person name="Miyauchi S."/>
            <person name="Viragh M."/>
            <person name="Kuo A."/>
            <person name="Thoen E."/>
            <person name="Andreopoulos B."/>
            <person name="Lu D."/>
            <person name="Skrede I."/>
            <person name="Drula E."/>
            <person name="Henrissat B."/>
            <person name="Morin E."/>
            <person name="Kohler A."/>
            <person name="Barry K."/>
            <person name="LaButti K."/>
            <person name="Morin E."/>
            <person name="Salamov A."/>
            <person name="Lipzen A."/>
            <person name="Mereny Z."/>
            <person name="Hegedus B."/>
            <person name="Baldrian P."/>
            <person name="Stursova M."/>
            <person name="Weitz H."/>
            <person name="Taylor A."/>
            <person name="Grigoriev I.V."/>
            <person name="Nagy L.G."/>
            <person name="Martin F."/>
            <person name="Kauserud H."/>
        </authorList>
    </citation>
    <scope>NUCLEOTIDE SEQUENCE</scope>
    <source>
        <strain evidence="2">CBHHK002</strain>
    </source>
</reference>
<dbReference type="Proteomes" id="UP001218218">
    <property type="component" value="Unassembled WGS sequence"/>
</dbReference>
<accession>A0AAD7AN17</accession>
<feature type="region of interest" description="Disordered" evidence="1">
    <location>
        <begin position="153"/>
        <end position="209"/>
    </location>
</feature>
<sequence>MAPVLQGLLSRGYNGTPLPMPHHRRGLVNTQRRLCELEWNEAEHKRLDEEHRRRRQRRREEKAARAAGTEPERAGESQRGEGSGRTSCPALRSAHPVSRPARSHSRTGVALLAPAVPVVSPVDDTSLIQMTVKKEEDEEVNLAAVMALKNHGVEAREEGTNREGRGGEEGKRAGRNQCGNPKAHGEESRARRSCRAEEGAGGGDGSVGRIHGHVSVSARLQLGGWVLGDQ</sequence>
<keyword evidence="3" id="KW-1185">Reference proteome</keyword>
<comment type="caution">
    <text evidence="2">The sequence shown here is derived from an EMBL/GenBank/DDBJ whole genome shotgun (WGS) entry which is preliminary data.</text>
</comment>
<organism evidence="2 3">
    <name type="scientific">Mycena albidolilacea</name>
    <dbReference type="NCBI Taxonomy" id="1033008"/>
    <lineage>
        <taxon>Eukaryota</taxon>
        <taxon>Fungi</taxon>
        <taxon>Dikarya</taxon>
        <taxon>Basidiomycota</taxon>
        <taxon>Agaricomycotina</taxon>
        <taxon>Agaricomycetes</taxon>
        <taxon>Agaricomycetidae</taxon>
        <taxon>Agaricales</taxon>
        <taxon>Marasmiineae</taxon>
        <taxon>Mycenaceae</taxon>
        <taxon>Mycena</taxon>
    </lineage>
</organism>
<protein>
    <submittedName>
        <fullName evidence="2">Uncharacterized protein</fullName>
    </submittedName>
</protein>
<gene>
    <name evidence="2" type="ORF">DFH08DRAFT_798309</name>
</gene>
<feature type="region of interest" description="Disordered" evidence="1">
    <location>
        <begin position="1"/>
        <end position="24"/>
    </location>
</feature>
<feature type="compositionally biased region" description="Basic and acidic residues" evidence="1">
    <location>
        <begin position="153"/>
        <end position="172"/>
    </location>
</feature>
<evidence type="ECO:0000313" key="3">
    <source>
        <dbReference type="Proteomes" id="UP001218218"/>
    </source>
</evidence>
<name>A0AAD7AN17_9AGAR</name>
<feature type="region of interest" description="Disordered" evidence="1">
    <location>
        <begin position="48"/>
        <end position="108"/>
    </location>
</feature>
<dbReference type="EMBL" id="JARIHO010000003">
    <property type="protein sequence ID" value="KAJ7363845.1"/>
    <property type="molecule type" value="Genomic_DNA"/>
</dbReference>
<proteinExistence type="predicted"/>
<dbReference type="AlphaFoldDB" id="A0AAD7AN17"/>
<feature type="compositionally biased region" description="Basic and acidic residues" evidence="1">
    <location>
        <begin position="58"/>
        <end position="79"/>
    </location>
</feature>
<evidence type="ECO:0000313" key="2">
    <source>
        <dbReference type="EMBL" id="KAJ7363845.1"/>
    </source>
</evidence>